<evidence type="ECO:0000256" key="2">
    <source>
        <dbReference type="ARBA" id="ARBA00022448"/>
    </source>
</evidence>
<gene>
    <name evidence="5" type="ORF">SAMN05878282_105309</name>
</gene>
<evidence type="ECO:0000313" key="5">
    <source>
        <dbReference type="EMBL" id="SIQ59298.1"/>
    </source>
</evidence>
<dbReference type="GO" id="GO:0016020">
    <property type="term" value="C:membrane"/>
    <property type="evidence" value="ECO:0007669"/>
    <property type="project" value="InterPro"/>
</dbReference>
<feature type="chain" id="PRO_5013360396" evidence="4">
    <location>
        <begin position="24"/>
        <end position="431"/>
    </location>
</feature>
<dbReference type="Gene3D" id="2.40.160.10">
    <property type="entry name" value="Porin"/>
    <property type="match status" value="1"/>
</dbReference>
<evidence type="ECO:0000256" key="4">
    <source>
        <dbReference type="SAM" id="SignalP"/>
    </source>
</evidence>
<dbReference type="PANTHER" id="PTHR34596:SF2">
    <property type="entry name" value="CHITOPORIN"/>
    <property type="match status" value="1"/>
</dbReference>
<evidence type="ECO:0000256" key="1">
    <source>
        <dbReference type="ARBA" id="ARBA00009075"/>
    </source>
</evidence>
<dbReference type="EMBL" id="FTMP01000005">
    <property type="protein sequence ID" value="SIQ59298.1"/>
    <property type="molecule type" value="Genomic_DNA"/>
</dbReference>
<dbReference type="GO" id="GO:0015288">
    <property type="term" value="F:porin activity"/>
    <property type="evidence" value="ECO:0007669"/>
    <property type="project" value="TreeGrafter"/>
</dbReference>
<protein>
    <submittedName>
        <fullName evidence="5">Imipenem/basic amino acid-specific outer membrane pore</fullName>
    </submittedName>
</protein>
<accession>A0A1N6U0Y4</accession>
<feature type="signal peptide" evidence="4">
    <location>
        <begin position="1"/>
        <end position="23"/>
    </location>
</feature>
<dbReference type="Proteomes" id="UP000185841">
    <property type="component" value="Unassembled WGS sequence"/>
</dbReference>
<keyword evidence="3 4" id="KW-0732">Signal</keyword>
<dbReference type="AlphaFoldDB" id="A0A1N6U0Y4"/>
<reference evidence="5 6" key="1">
    <citation type="submission" date="2017-01" db="EMBL/GenBank/DDBJ databases">
        <authorList>
            <person name="Mah S.A."/>
            <person name="Swanson W.J."/>
            <person name="Moy G.W."/>
            <person name="Vacquier V.D."/>
        </authorList>
    </citation>
    <scope>NUCLEOTIDE SEQUENCE [LARGE SCALE GENOMIC DNA]</scope>
    <source>
        <strain evidence="5 6">RU36E</strain>
    </source>
</reference>
<sequence length="431" mass="46930">MNLVKLSCLALAVAAASTQLAMAGQADAKGFIEDSELNLLNRNYYFNRDFKNKPGSQSYREEWAHGVMAEYASGFTQGTVGFGADVYGYMGIKLDSGRGRTGTGLLPVSDEGRAQDEYGEAGGAAKLRISETVLKYGEMRTEAPVFATSHSRLLPETATGFHVASDEIDGLALEAGHFTAYNNRNSTNSDDELLVNYGSGEAGKTIDFAGGWYSVNDDLSLGLYASRFEDTWNQYYGNLNYTLGISEGQSLNFDLNLYRTSDTGDALQGDIDNTTYSLAATYGLGSHSILLAYQRVNGDTPFDYVGGDSIFLANSMQYSDFNAPNEKSWRVGYGYDWAGLGIPGLTTKVTYVKGSDIDGTDADVNGGYVGYYGEDGEHSETDIDIKYVVQEGPAKDLSIRLRQAFHYANDDQGEGDLHEFRVIVDYPLSIL</sequence>
<organism evidence="5 6">
    <name type="scientific">Aquipseudomonas alcaligenes</name>
    <name type="common">Pseudomonas alcaligenes</name>
    <dbReference type="NCBI Taxonomy" id="43263"/>
    <lineage>
        <taxon>Bacteria</taxon>
        <taxon>Pseudomonadati</taxon>
        <taxon>Pseudomonadota</taxon>
        <taxon>Gammaproteobacteria</taxon>
        <taxon>Pseudomonadales</taxon>
        <taxon>Pseudomonadaceae</taxon>
        <taxon>Aquipseudomonas</taxon>
    </lineage>
</organism>
<name>A0A1N6U0Y4_AQUAC</name>
<dbReference type="RefSeq" id="WP_076427052.1">
    <property type="nucleotide sequence ID" value="NZ_FTMP01000005.1"/>
</dbReference>
<evidence type="ECO:0000313" key="6">
    <source>
        <dbReference type="Proteomes" id="UP000185841"/>
    </source>
</evidence>
<keyword evidence="2" id="KW-0813">Transport</keyword>
<dbReference type="Pfam" id="PF03573">
    <property type="entry name" value="OprD"/>
    <property type="match status" value="1"/>
</dbReference>
<dbReference type="InterPro" id="IPR023614">
    <property type="entry name" value="Porin_dom_sf"/>
</dbReference>
<dbReference type="PANTHER" id="PTHR34596">
    <property type="entry name" value="CHITOPORIN"/>
    <property type="match status" value="1"/>
</dbReference>
<evidence type="ECO:0000256" key="3">
    <source>
        <dbReference type="ARBA" id="ARBA00022729"/>
    </source>
</evidence>
<proteinExistence type="inferred from homology"/>
<dbReference type="InterPro" id="IPR005318">
    <property type="entry name" value="OM_porin_bac"/>
</dbReference>
<comment type="similarity">
    <text evidence="1">Belongs to the outer membrane porin (Opr) (TC 1.B.25) family.</text>
</comment>